<name>A0AAD1Y2G5_EUPCR</name>
<organism evidence="3 4">
    <name type="scientific">Euplotes crassus</name>
    <dbReference type="NCBI Taxonomy" id="5936"/>
    <lineage>
        <taxon>Eukaryota</taxon>
        <taxon>Sar</taxon>
        <taxon>Alveolata</taxon>
        <taxon>Ciliophora</taxon>
        <taxon>Intramacronucleata</taxon>
        <taxon>Spirotrichea</taxon>
        <taxon>Hypotrichia</taxon>
        <taxon>Euplotida</taxon>
        <taxon>Euplotidae</taxon>
        <taxon>Moneuplotes</taxon>
    </lineage>
</organism>
<dbReference type="InterPro" id="IPR019401">
    <property type="entry name" value="Znf_CHCC"/>
</dbReference>
<sequence length="131" mass="14859">MHTLFGGSNYQFYATEDQRPGIIKFNKVKFSSSTTAPRVSTLHWQDEEEEKDDPQESKFTHKSNAQELIAQIPVIEVDGDTARCTGVSELGYGHPVEYISLNTRDPSVPNVCKYCGLRFVKRGYLHSDEDE</sequence>
<dbReference type="Gene3D" id="2.60.260.40">
    <property type="entry name" value="q5lls5 like domains"/>
    <property type="match status" value="1"/>
</dbReference>
<dbReference type="AlphaFoldDB" id="A0AAD1Y2G5"/>
<dbReference type="PANTHER" id="PTHR13156">
    <property type="entry name" value="NADH-UBIQUINONE OXIDOREDUCTASE 13 KD-A SUBUNIT"/>
    <property type="match status" value="1"/>
</dbReference>
<dbReference type="PANTHER" id="PTHR13156:SF0">
    <property type="entry name" value="NADH DEHYDROGENASE [UBIQUINONE] IRON-SULFUR PROTEIN 6, MITOCHONDRIAL"/>
    <property type="match status" value="1"/>
</dbReference>
<dbReference type="EMBL" id="CAMPGE010025672">
    <property type="protein sequence ID" value="CAI2383409.1"/>
    <property type="molecule type" value="Genomic_DNA"/>
</dbReference>
<evidence type="ECO:0000259" key="2">
    <source>
        <dbReference type="Pfam" id="PF10276"/>
    </source>
</evidence>
<feature type="region of interest" description="Disordered" evidence="1">
    <location>
        <begin position="39"/>
        <end position="63"/>
    </location>
</feature>
<comment type="caution">
    <text evidence="3">The sequence shown here is derived from an EMBL/GenBank/DDBJ whole genome shotgun (WGS) entry which is preliminary data.</text>
</comment>
<dbReference type="Pfam" id="PF10276">
    <property type="entry name" value="zf-CHCC"/>
    <property type="match status" value="1"/>
</dbReference>
<dbReference type="Proteomes" id="UP001295684">
    <property type="component" value="Unassembled WGS sequence"/>
</dbReference>
<accession>A0AAD1Y2G5</accession>
<proteinExistence type="predicted"/>
<feature type="domain" description="Zinc finger CHCC-type" evidence="2">
    <location>
        <begin position="80"/>
        <end position="119"/>
    </location>
</feature>
<reference evidence="3" key="1">
    <citation type="submission" date="2023-07" db="EMBL/GenBank/DDBJ databases">
        <authorList>
            <consortium name="AG Swart"/>
            <person name="Singh M."/>
            <person name="Singh A."/>
            <person name="Seah K."/>
            <person name="Emmerich C."/>
        </authorList>
    </citation>
    <scope>NUCLEOTIDE SEQUENCE</scope>
    <source>
        <strain evidence="3">DP1</strain>
    </source>
</reference>
<evidence type="ECO:0000256" key="1">
    <source>
        <dbReference type="SAM" id="MobiDB-lite"/>
    </source>
</evidence>
<evidence type="ECO:0000313" key="4">
    <source>
        <dbReference type="Proteomes" id="UP001295684"/>
    </source>
</evidence>
<dbReference type="GO" id="GO:0006120">
    <property type="term" value="P:mitochondrial electron transport, NADH to ubiquinone"/>
    <property type="evidence" value="ECO:0007669"/>
    <property type="project" value="TreeGrafter"/>
</dbReference>
<protein>
    <recommendedName>
        <fullName evidence="2">Zinc finger CHCC-type domain-containing protein</fullName>
    </recommendedName>
</protein>
<dbReference type="GO" id="GO:0005739">
    <property type="term" value="C:mitochondrion"/>
    <property type="evidence" value="ECO:0007669"/>
    <property type="project" value="GOC"/>
</dbReference>
<evidence type="ECO:0000313" key="3">
    <source>
        <dbReference type="EMBL" id="CAI2383409.1"/>
    </source>
</evidence>
<keyword evidence="4" id="KW-1185">Reference proteome</keyword>
<gene>
    <name evidence="3" type="ORF">ECRASSUSDP1_LOCUS24908</name>
</gene>